<organism evidence="3 4">
    <name type="scientific">Sphingomonas edaphi</name>
    <dbReference type="NCBI Taxonomy" id="2315689"/>
    <lineage>
        <taxon>Bacteria</taxon>
        <taxon>Pseudomonadati</taxon>
        <taxon>Pseudomonadota</taxon>
        <taxon>Alphaproteobacteria</taxon>
        <taxon>Sphingomonadales</taxon>
        <taxon>Sphingomonadaceae</taxon>
        <taxon>Sphingomonas</taxon>
    </lineage>
</organism>
<feature type="domain" description="Abortive phage infection protein C-terminal" evidence="1">
    <location>
        <begin position="241"/>
        <end position="565"/>
    </location>
</feature>
<reference evidence="3 4" key="1">
    <citation type="submission" date="2018-09" db="EMBL/GenBank/DDBJ databases">
        <title>Sphingomonas sp. DAC4.</title>
        <authorList>
            <person name="Seo T."/>
        </authorList>
    </citation>
    <scope>NUCLEOTIDE SEQUENCE [LARGE SCALE GENOMIC DNA]</scope>
    <source>
        <strain evidence="3 4">DAC4</strain>
    </source>
</reference>
<dbReference type="EMBL" id="QXTF01000001">
    <property type="protein sequence ID" value="RIX31855.1"/>
    <property type="molecule type" value="Genomic_DNA"/>
</dbReference>
<gene>
    <name evidence="3" type="ORF">D3M59_02330</name>
</gene>
<evidence type="ECO:0000259" key="1">
    <source>
        <dbReference type="Pfam" id="PF10592"/>
    </source>
</evidence>
<dbReference type="InterPro" id="IPR055101">
    <property type="entry name" value="AIPR_N"/>
</dbReference>
<feature type="domain" description="Abortive infection phage resistance protein N-terminal" evidence="2">
    <location>
        <begin position="32"/>
        <end position="179"/>
    </location>
</feature>
<dbReference type="OrthoDB" id="9806213at2"/>
<keyword evidence="4" id="KW-1185">Reference proteome</keyword>
<dbReference type="Proteomes" id="UP000285023">
    <property type="component" value="Unassembled WGS sequence"/>
</dbReference>
<evidence type="ECO:0000313" key="4">
    <source>
        <dbReference type="Proteomes" id="UP000285023"/>
    </source>
</evidence>
<dbReference type="RefSeq" id="WP_119531223.1">
    <property type="nucleotide sequence ID" value="NZ_QXTF01000001.1"/>
</dbReference>
<sequence>MSADSLESAFEAFREELDFTVEASGESPAAAFFRIFAETAAENGDTIDLIHTPVRREGRGGYQVDGAAFDSERGVLYLAICDFRGIDTLETINSADIDALTQKVRRFIEFAVAPGNLEAFPAQSPEFEAGHALAFQTASVRRIRVMVFSNARLSTRRPPEPAPEITGLPVVYNFLDFARYASIVSSRGSPEPITVDLQSLSGAPIPCLQAFGADDDYQSYLIALPGTLLADIYGLYGARLLEQNVRTYLQARTKVNKGILTTIKDAPHMFLAYNNGLTATASRVDTVRTADGSIAIASIDDLQIVNGGQTTASILYARDRSGADLEGVYVQMKLSVVKPELIEKIVPQISRFANTQNKVNEADFFASHKFHVTMEQISRRLTAPPRPGATSGSKWFYERARGQYRDARAYGTPKQRRDFDLEFPAAQLIDKTDLAKSELTYAGLPHVVCQGAQKCFLHFADKVEGEWATSELSFNDEWYKAAAAKVLLFRWVDRMVGQADWYREDRGYKSQTVAYTIAWLASRARKSGKAGLNLQLIWNSQDVPEEIAEAIRQLAPQISKAIKDTPETVRNVGEYCKKQACWNLIDRMTFNVPELPEALLLDKEESKTAAREGRAVRQIDRGIELETRILALMPYAQKLHTQADRMRLLSPTSRSALAKLGSGKFPLPPGDTKAIGDLLKRMAEEGFDTASLDGGSAKSVSPTTDTIKLTSTATKVIRI</sequence>
<evidence type="ECO:0000259" key="2">
    <source>
        <dbReference type="Pfam" id="PF22879"/>
    </source>
</evidence>
<accession>A0A418Q1P2</accession>
<dbReference type="Pfam" id="PF10592">
    <property type="entry name" value="AIPR"/>
    <property type="match status" value="1"/>
</dbReference>
<dbReference type="AlphaFoldDB" id="A0A418Q1P2"/>
<dbReference type="InterPro" id="IPR018891">
    <property type="entry name" value="AIPR_C"/>
</dbReference>
<comment type="caution">
    <text evidence="3">The sequence shown here is derived from an EMBL/GenBank/DDBJ whole genome shotgun (WGS) entry which is preliminary data.</text>
</comment>
<protein>
    <submittedName>
        <fullName evidence="3">AIPR family protein</fullName>
    </submittedName>
</protein>
<evidence type="ECO:0000313" key="3">
    <source>
        <dbReference type="EMBL" id="RIX31855.1"/>
    </source>
</evidence>
<dbReference type="Pfam" id="PF22879">
    <property type="entry name" value="AIPR_N"/>
    <property type="match status" value="1"/>
</dbReference>
<proteinExistence type="predicted"/>
<name>A0A418Q1P2_9SPHN</name>